<accession>A0A0E9XQV1</accession>
<name>A0A0E9XQV1_ANGAN</name>
<organism evidence="1">
    <name type="scientific">Anguilla anguilla</name>
    <name type="common">European freshwater eel</name>
    <name type="synonym">Muraena anguilla</name>
    <dbReference type="NCBI Taxonomy" id="7936"/>
    <lineage>
        <taxon>Eukaryota</taxon>
        <taxon>Metazoa</taxon>
        <taxon>Chordata</taxon>
        <taxon>Craniata</taxon>
        <taxon>Vertebrata</taxon>
        <taxon>Euteleostomi</taxon>
        <taxon>Actinopterygii</taxon>
        <taxon>Neopterygii</taxon>
        <taxon>Teleostei</taxon>
        <taxon>Anguilliformes</taxon>
        <taxon>Anguillidae</taxon>
        <taxon>Anguilla</taxon>
    </lineage>
</organism>
<evidence type="ECO:0000313" key="1">
    <source>
        <dbReference type="EMBL" id="JAI05133.1"/>
    </source>
</evidence>
<sequence>MNQPNKAASFPAHENKLQLFSTGTLFLSTVYAGVKLW</sequence>
<dbReference type="EMBL" id="GBXM01003445">
    <property type="protein sequence ID" value="JAI05133.1"/>
    <property type="molecule type" value="Transcribed_RNA"/>
</dbReference>
<reference evidence="1" key="1">
    <citation type="submission" date="2014-11" db="EMBL/GenBank/DDBJ databases">
        <authorList>
            <person name="Amaro Gonzalez C."/>
        </authorList>
    </citation>
    <scope>NUCLEOTIDE SEQUENCE</scope>
</reference>
<proteinExistence type="predicted"/>
<protein>
    <submittedName>
        <fullName evidence="1">Uncharacterized protein</fullName>
    </submittedName>
</protein>
<dbReference type="AlphaFoldDB" id="A0A0E9XQV1"/>
<reference evidence="1" key="2">
    <citation type="journal article" date="2015" name="Fish Shellfish Immunol.">
        <title>Early steps in the European eel (Anguilla anguilla)-Vibrio vulnificus interaction in the gills: Role of the RtxA13 toxin.</title>
        <authorList>
            <person name="Callol A."/>
            <person name="Pajuelo D."/>
            <person name="Ebbesson L."/>
            <person name="Teles M."/>
            <person name="MacKenzie S."/>
            <person name="Amaro C."/>
        </authorList>
    </citation>
    <scope>NUCLEOTIDE SEQUENCE</scope>
</reference>